<name>A0A7X6I7Y3_9BURK</name>
<dbReference type="InterPro" id="IPR038460">
    <property type="entry name" value="AcetylCoA_hyd_C_sf"/>
</dbReference>
<dbReference type="GO" id="GO:0008775">
    <property type="term" value="F:acetate CoA-transferase activity"/>
    <property type="evidence" value="ECO:0007669"/>
    <property type="project" value="InterPro"/>
</dbReference>
<dbReference type="Pfam" id="PF13336">
    <property type="entry name" value="AcetylCoA_hyd_C"/>
    <property type="match status" value="1"/>
</dbReference>
<keyword evidence="6" id="KW-1185">Reference proteome</keyword>
<evidence type="ECO:0000259" key="4">
    <source>
        <dbReference type="Pfam" id="PF13336"/>
    </source>
</evidence>
<dbReference type="GO" id="GO:0006083">
    <property type="term" value="P:acetate metabolic process"/>
    <property type="evidence" value="ECO:0007669"/>
    <property type="project" value="InterPro"/>
</dbReference>
<comment type="similarity">
    <text evidence="1">Belongs to the acetyl-CoA hydrolase/transferase family.</text>
</comment>
<dbReference type="AlphaFoldDB" id="A0A7X6I7Y3"/>
<proteinExistence type="inferred from homology"/>
<dbReference type="Pfam" id="PF02550">
    <property type="entry name" value="AcetylCoA_hydro"/>
    <property type="match status" value="1"/>
</dbReference>
<sequence>MKRFPGWEQRAVSAEDVVAHLKSQHKVFVHGAAATPTTLLDAMVGRTDLEGVQLFHLHLSGNLQFAQPRYRDAFVSNPLFTDHGMRGAVEDGRAFFVPVFLSDVPDLFATRRIPLDVAVVSLSPPDEHGLCTLGTSVDAAKSATENATIVLAEINEQLPRTYGATVVPFERVTAFVHTDRPLHEAHTPPIGEVENRIGEHIAGLVEDGATLQMGIGAIPNAVLSRLGSKNDLGVHTEMFSDLLVPLMKSGVVTNRYKNVHRGRTVTSFVSGTRELFDFVDNNQLVEFHPCDRTNDTALIRQNPRVVAVNAALEIDLTGQVCADSIGHRIYSGIGGQMDFIRGAALSEGGKAIIALPSTARNGQLSRIVSTLKPGAGVVTTRGHVQYVATEFGIVDLHGLNLKQRAQALISIAHPDFRAELAREVREIRHFILG</sequence>
<dbReference type="Gene3D" id="3.30.750.70">
    <property type="entry name" value="4-hydroxybutyrate coenzyme like domains"/>
    <property type="match status" value="1"/>
</dbReference>
<reference evidence="5 6" key="1">
    <citation type="journal article" date="2020" name="Nature">
        <title>Bacterial chemolithoautotrophy via manganese oxidation.</title>
        <authorList>
            <person name="Yu H."/>
            <person name="Leadbetter J.R."/>
        </authorList>
    </citation>
    <scope>NUCLEOTIDE SEQUENCE [LARGE SCALE GENOMIC DNA]</scope>
    <source>
        <strain evidence="5 6">RBP-1</strain>
    </source>
</reference>
<evidence type="ECO:0000256" key="1">
    <source>
        <dbReference type="ARBA" id="ARBA00009632"/>
    </source>
</evidence>
<dbReference type="GO" id="GO:0016787">
    <property type="term" value="F:hydrolase activity"/>
    <property type="evidence" value="ECO:0007669"/>
    <property type="project" value="UniProtKB-KW"/>
</dbReference>
<dbReference type="InterPro" id="IPR026888">
    <property type="entry name" value="AcetylCoA_hyd_C"/>
</dbReference>
<dbReference type="Proteomes" id="UP000521868">
    <property type="component" value="Unassembled WGS sequence"/>
</dbReference>
<evidence type="ECO:0000313" key="5">
    <source>
        <dbReference type="EMBL" id="NKE67795.1"/>
    </source>
</evidence>
<organism evidence="5 6">
    <name type="scientific">Ramlibacter lithotrophicus</name>
    <dbReference type="NCBI Taxonomy" id="2606681"/>
    <lineage>
        <taxon>Bacteria</taxon>
        <taxon>Pseudomonadati</taxon>
        <taxon>Pseudomonadota</taxon>
        <taxon>Betaproteobacteria</taxon>
        <taxon>Burkholderiales</taxon>
        <taxon>Comamonadaceae</taxon>
        <taxon>Ramlibacter</taxon>
    </lineage>
</organism>
<evidence type="ECO:0000313" key="6">
    <source>
        <dbReference type="Proteomes" id="UP000521868"/>
    </source>
</evidence>
<evidence type="ECO:0000256" key="2">
    <source>
        <dbReference type="ARBA" id="ARBA00022679"/>
    </source>
</evidence>
<feature type="domain" description="Acetyl-CoA hydrolase/transferase N-terminal" evidence="3">
    <location>
        <begin position="13"/>
        <end position="172"/>
    </location>
</feature>
<dbReference type="SUPFAM" id="SSF100950">
    <property type="entry name" value="NagB/RpiA/CoA transferase-like"/>
    <property type="match status" value="2"/>
</dbReference>
<dbReference type="InterPro" id="IPR046433">
    <property type="entry name" value="ActCoA_hydro"/>
</dbReference>
<evidence type="ECO:0000259" key="3">
    <source>
        <dbReference type="Pfam" id="PF02550"/>
    </source>
</evidence>
<dbReference type="Gene3D" id="3.40.1080.20">
    <property type="entry name" value="Acetyl-CoA hydrolase/transferase C-terminal domain"/>
    <property type="match status" value="1"/>
</dbReference>
<feature type="domain" description="Acetyl-CoA hydrolase/transferase C-terminal" evidence="4">
    <location>
        <begin position="271"/>
        <end position="423"/>
    </location>
</feature>
<dbReference type="InterPro" id="IPR003702">
    <property type="entry name" value="ActCoA_hydro_N"/>
</dbReference>
<keyword evidence="2 5" id="KW-0808">Transferase</keyword>
<dbReference type="PANTHER" id="PTHR21432">
    <property type="entry name" value="ACETYL-COA HYDROLASE-RELATED"/>
    <property type="match status" value="1"/>
</dbReference>
<keyword evidence="5" id="KW-0378">Hydrolase</keyword>
<gene>
    <name evidence="5" type="ORF">RAMLITH_18390</name>
</gene>
<dbReference type="RefSeq" id="WP_168108920.1">
    <property type="nucleotide sequence ID" value="NZ_VTOX01000007.1"/>
</dbReference>
<dbReference type="PANTHER" id="PTHR21432:SF20">
    <property type="entry name" value="ACETYL-COA HYDROLASE"/>
    <property type="match status" value="1"/>
</dbReference>
<accession>A0A7X6I7Y3</accession>
<dbReference type="EMBL" id="VTOX01000007">
    <property type="protein sequence ID" value="NKE67795.1"/>
    <property type="molecule type" value="Genomic_DNA"/>
</dbReference>
<dbReference type="InterPro" id="IPR037171">
    <property type="entry name" value="NagB/RpiA_transferase-like"/>
</dbReference>
<dbReference type="Gene3D" id="3.40.1080.10">
    <property type="entry name" value="Glutaconate Coenzyme A-transferase"/>
    <property type="match status" value="1"/>
</dbReference>
<comment type="caution">
    <text evidence="5">The sequence shown here is derived from an EMBL/GenBank/DDBJ whole genome shotgun (WGS) entry which is preliminary data.</text>
</comment>
<protein>
    <submittedName>
        <fullName evidence="5">Acetyl-CoA hydrolase/transferase family protein</fullName>
    </submittedName>
</protein>